<accession>A0A7H9B8P9</accession>
<feature type="domain" description="DUF4187" evidence="2">
    <location>
        <begin position="280"/>
        <end position="334"/>
    </location>
</feature>
<dbReference type="InterPro" id="IPR039249">
    <property type="entry name" value="GPATCH11"/>
</dbReference>
<dbReference type="AlphaFoldDB" id="A0A7H9B8P9"/>
<dbReference type="GO" id="GO:0000776">
    <property type="term" value="C:kinetochore"/>
    <property type="evidence" value="ECO:0007669"/>
    <property type="project" value="TreeGrafter"/>
</dbReference>
<dbReference type="PANTHER" id="PTHR21032:SF0">
    <property type="entry name" value="G PATCH DOMAIN-CONTAINING PROTEIN 11"/>
    <property type="match status" value="1"/>
</dbReference>
<dbReference type="GeneID" id="59238152"/>
<feature type="compositionally biased region" description="Basic and acidic residues" evidence="1">
    <location>
        <begin position="27"/>
        <end position="37"/>
    </location>
</feature>
<dbReference type="KEGG" id="zmk:HG535_0G02530"/>
<feature type="compositionally biased region" description="Basic and acidic residues" evidence="1">
    <location>
        <begin position="7"/>
        <end position="17"/>
    </location>
</feature>
<dbReference type="InterPro" id="IPR025239">
    <property type="entry name" value="DUF4187"/>
</dbReference>
<evidence type="ECO:0000313" key="4">
    <source>
        <dbReference type="Proteomes" id="UP000509704"/>
    </source>
</evidence>
<evidence type="ECO:0000256" key="1">
    <source>
        <dbReference type="SAM" id="MobiDB-lite"/>
    </source>
</evidence>
<dbReference type="RefSeq" id="XP_037146094.1">
    <property type="nucleotide sequence ID" value="XM_037290199.1"/>
</dbReference>
<feature type="region of interest" description="Disordered" evidence="1">
    <location>
        <begin position="1"/>
        <end position="74"/>
    </location>
</feature>
<dbReference type="OrthoDB" id="786951at2759"/>
<organism evidence="3 4">
    <name type="scientific">Zygotorulaspora mrakii</name>
    <name type="common">Zygosaccharomyces mrakii</name>
    <dbReference type="NCBI Taxonomy" id="42260"/>
    <lineage>
        <taxon>Eukaryota</taxon>
        <taxon>Fungi</taxon>
        <taxon>Dikarya</taxon>
        <taxon>Ascomycota</taxon>
        <taxon>Saccharomycotina</taxon>
        <taxon>Saccharomycetes</taxon>
        <taxon>Saccharomycetales</taxon>
        <taxon>Saccharomycetaceae</taxon>
        <taxon>Zygotorulaspora</taxon>
    </lineage>
</organism>
<dbReference type="SMART" id="SM01173">
    <property type="entry name" value="DUF4187"/>
    <property type="match status" value="1"/>
</dbReference>
<feature type="compositionally biased region" description="Polar residues" evidence="1">
    <location>
        <begin position="56"/>
        <end position="72"/>
    </location>
</feature>
<dbReference type="Pfam" id="PF13821">
    <property type="entry name" value="DUF4187"/>
    <property type="match status" value="1"/>
</dbReference>
<sequence>MSKKRPSKDLEDFESLKNRLTKKHLKRSENGSSDHSRIGNSDHQSEAGTEEEKGAESTTEAGAGRSVNSSFSDGRRWQNRSWKHFAFGGKAVNPLEVDAKEDLPKIMPRGFQIMANMGYKVDDSLDITLKLARMPDFSLRSQSRKGLRGNETVEHRNRLSSNKMTNKKIGILQSLQEIAFEMTGDMNIYAPGQDPRDFNVLWRSYVRQLNGYIVKKPIITEPDTEEELRLEEVHEIDGHLKIISTEEGEEAEEDVSVDDQNNRISSLEVEFLPDDYDGEDEELDLFLHLDIDEQIMKIHIFLRSELYYCFYCGKKYQSDQEMFENCPGIIEDDHK</sequence>
<reference evidence="3 4" key="1">
    <citation type="submission" date="2020-07" db="EMBL/GenBank/DDBJ databases">
        <title>The yeast mating-type switching endonuclease HO is a domesticated member of an unorthodox homing genetic element family.</title>
        <authorList>
            <person name="Coughlan A.Y."/>
            <person name="Lombardi L."/>
            <person name="Braun-Galleani S."/>
            <person name="Martos A.R."/>
            <person name="Galeote V."/>
            <person name="Bigey F."/>
            <person name="Dequin S."/>
            <person name="Byrne K.P."/>
            <person name="Wolfe K.H."/>
        </authorList>
    </citation>
    <scope>NUCLEOTIDE SEQUENCE [LARGE SCALE GENOMIC DNA]</scope>
    <source>
        <strain evidence="3 4">NRRL Y-6702</strain>
    </source>
</reference>
<keyword evidence="4" id="KW-1185">Reference proteome</keyword>
<proteinExistence type="predicted"/>
<dbReference type="EMBL" id="CP058610">
    <property type="protein sequence ID" value="QLG74369.1"/>
    <property type="molecule type" value="Genomic_DNA"/>
</dbReference>
<dbReference type="PANTHER" id="PTHR21032">
    <property type="entry name" value="G PATCH DOMAIN-CONTAINING PROTEIN 11"/>
    <property type="match status" value="1"/>
</dbReference>
<evidence type="ECO:0000313" key="3">
    <source>
        <dbReference type="EMBL" id="QLG74369.1"/>
    </source>
</evidence>
<dbReference type="Proteomes" id="UP000509704">
    <property type="component" value="Chromosome 7"/>
</dbReference>
<protein>
    <recommendedName>
        <fullName evidence="2">DUF4187 domain-containing protein</fullName>
    </recommendedName>
</protein>
<gene>
    <name evidence="3" type="ORF">HG535_0G02530</name>
</gene>
<name>A0A7H9B8P9_ZYGMR</name>
<evidence type="ECO:0000259" key="2">
    <source>
        <dbReference type="SMART" id="SM01173"/>
    </source>
</evidence>